<dbReference type="EMBL" id="JH611156">
    <property type="protein sequence ID" value="EJP71969.1"/>
    <property type="molecule type" value="Genomic_DNA"/>
</dbReference>
<gene>
    <name evidence="7" type="ORF">NT01SARS_0454</name>
</gene>
<dbReference type="Proteomes" id="UP000010305">
    <property type="component" value="Unassembled WGS sequence"/>
</dbReference>
<dbReference type="PANTHER" id="PTHR30086">
    <property type="entry name" value="ARGININE EXPORTER PROTEIN ARGO"/>
    <property type="match status" value="1"/>
</dbReference>
<accession>J4KS26</accession>
<feature type="transmembrane region" description="Helical" evidence="6">
    <location>
        <begin position="69"/>
        <end position="88"/>
    </location>
</feature>
<feature type="transmembrane region" description="Helical" evidence="6">
    <location>
        <begin position="108"/>
        <end position="132"/>
    </location>
</feature>
<organism evidence="7 8">
    <name type="scientific">SAR86 cluster bacterium SAR86A</name>
    <dbReference type="NCBI Taxonomy" id="1123866"/>
    <lineage>
        <taxon>Bacteria</taxon>
        <taxon>Pseudomonadati</taxon>
        <taxon>Pseudomonadota</taxon>
        <taxon>Gammaproteobacteria</taxon>
        <taxon>SAR86 cluster</taxon>
    </lineage>
</organism>
<proteinExistence type="predicted"/>
<keyword evidence="5 6" id="KW-0472">Membrane</keyword>
<evidence type="ECO:0000256" key="3">
    <source>
        <dbReference type="ARBA" id="ARBA00022692"/>
    </source>
</evidence>
<evidence type="ECO:0000256" key="1">
    <source>
        <dbReference type="ARBA" id="ARBA00004651"/>
    </source>
</evidence>
<feature type="transmembrane region" description="Helical" evidence="6">
    <location>
        <begin position="139"/>
        <end position="158"/>
    </location>
</feature>
<feature type="transmembrane region" description="Helical" evidence="6">
    <location>
        <begin position="40"/>
        <end position="62"/>
    </location>
</feature>
<protein>
    <submittedName>
        <fullName evidence="7">Lysine exporter protein</fullName>
    </submittedName>
</protein>
<evidence type="ECO:0000256" key="6">
    <source>
        <dbReference type="SAM" id="Phobius"/>
    </source>
</evidence>
<keyword evidence="3 6" id="KW-0812">Transmembrane</keyword>
<dbReference type="GO" id="GO:0015171">
    <property type="term" value="F:amino acid transmembrane transporter activity"/>
    <property type="evidence" value="ECO:0007669"/>
    <property type="project" value="TreeGrafter"/>
</dbReference>
<dbReference type="Pfam" id="PF01810">
    <property type="entry name" value="LysE"/>
    <property type="match status" value="1"/>
</dbReference>
<feature type="transmembrane region" description="Helical" evidence="6">
    <location>
        <begin position="178"/>
        <end position="200"/>
    </location>
</feature>
<evidence type="ECO:0000256" key="5">
    <source>
        <dbReference type="ARBA" id="ARBA00023136"/>
    </source>
</evidence>
<evidence type="ECO:0000313" key="7">
    <source>
        <dbReference type="EMBL" id="EJP71969.1"/>
    </source>
</evidence>
<evidence type="ECO:0000256" key="4">
    <source>
        <dbReference type="ARBA" id="ARBA00022989"/>
    </source>
</evidence>
<dbReference type="PANTHER" id="PTHR30086:SF17">
    <property type="entry name" value="LYSE FAMILY TRANSLOCATOR"/>
    <property type="match status" value="1"/>
</dbReference>
<comment type="subcellular location">
    <subcellularLocation>
        <location evidence="1">Cell membrane</location>
        <topology evidence="1">Multi-pass membrane protein</topology>
    </subcellularLocation>
</comment>
<dbReference type="STRING" id="1123866.NT01SARS_0454"/>
<evidence type="ECO:0000313" key="8">
    <source>
        <dbReference type="Proteomes" id="UP000010305"/>
    </source>
</evidence>
<dbReference type="GO" id="GO:0005886">
    <property type="term" value="C:plasma membrane"/>
    <property type="evidence" value="ECO:0007669"/>
    <property type="project" value="UniProtKB-SubCell"/>
</dbReference>
<dbReference type="AlphaFoldDB" id="J4KS26"/>
<dbReference type="InterPro" id="IPR001123">
    <property type="entry name" value="LeuE-type"/>
</dbReference>
<sequence length="203" mass="22879">MFLWSALAHLIALTSPGPDTAIVLRQVSLHGRIEGFKASLGIGIGIYIHCILAVNGISIIIVSNELYKFLISLVGGTYIMYLGISMLTSETNNVSKENISVQTNKNSFLAGLVTNIFNVKAFLFFVSLFTILVDSINDVLFYIYPLYFAITSCLWFLFLSYVTTISKNKNFNVYSNKYISYFMSLVLCLISLLILIRAFYEYF</sequence>
<reference evidence="7 8" key="1">
    <citation type="journal article" date="2012" name="ISME J.">
        <title>Genomic insights to SAR86, an abundant and uncultivated marine bacterial lineage.</title>
        <authorList>
            <person name="Dupont C.L."/>
            <person name="Rusch D.B."/>
            <person name="Yooseph S."/>
            <person name="Lombardo M.J."/>
            <person name="Richter R.A."/>
            <person name="Valas R."/>
            <person name="Novotny M."/>
            <person name="Yee-Greenbaum J."/>
            <person name="Selengut J.D."/>
            <person name="Haft D.H."/>
            <person name="Halpern A.L."/>
            <person name="Lasken R.S."/>
            <person name="Nealson K."/>
            <person name="Friedman R."/>
            <person name="Venter J.C."/>
        </authorList>
    </citation>
    <scope>NUCLEOTIDE SEQUENCE [LARGE SCALE GENOMIC DNA]</scope>
</reference>
<dbReference type="HOGENOM" id="CLU_079569_0_1_6"/>
<evidence type="ECO:0000256" key="2">
    <source>
        <dbReference type="ARBA" id="ARBA00022475"/>
    </source>
</evidence>
<name>J4KS26_9GAMM</name>
<keyword evidence="2" id="KW-1003">Cell membrane</keyword>
<keyword evidence="4 6" id="KW-1133">Transmembrane helix</keyword>